<protein>
    <recommendedName>
        <fullName evidence="2">Amidohydrolase-related domain-containing protein</fullName>
    </recommendedName>
</protein>
<gene>
    <name evidence="3" type="ORF">SAMN05216223_11310</name>
</gene>
<accession>A0A1H6D8V3</accession>
<name>A0A1H6D8V3_9ACTN</name>
<dbReference type="InterPro" id="IPR032465">
    <property type="entry name" value="ACMSD"/>
</dbReference>
<evidence type="ECO:0000313" key="4">
    <source>
        <dbReference type="Proteomes" id="UP000236754"/>
    </source>
</evidence>
<dbReference type="InterPro" id="IPR032466">
    <property type="entry name" value="Metal_Hydrolase"/>
</dbReference>
<dbReference type="Proteomes" id="UP000236754">
    <property type="component" value="Unassembled WGS sequence"/>
</dbReference>
<dbReference type="RefSeq" id="WP_103888531.1">
    <property type="nucleotide sequence ID" value="NZ_FNVU01000013.1"/>
</dbReference>
<reference evidence="3 4" key="1">
    <citation type="submission" date="2016-10" db="EMBL/GenBank/DDBJ databases">
        <authorList>
            <person name="de Groot N.N."/>
        </authorList>
    </citation>
    <scope>NUCLEOTIDE SEQUENCE [LARGE SCALE GENOMIC DNA]</scope>
    <source>
        <strain evidence="3 4">CGMCC 4.2023</strain>
    </source>
</reference>
<keyword evidence="4" id="KW-1185">Reference proteome</keyword>
<dbReference type="GO" id="GO:0019748">
    <property type="term" value="P:secondary metabolic process"/>
    <property type="evidence" value="ECO:0007669"/>
    <property type="project" value="TreeGrafter"/>
</dbReference>
<feature type="domain" description="Amidohydrolase-related" evidence="2">
    <location>
        <begin position="14"/>
        <end position="298"/>
    </location>
</feature>
<dbReference type="SUPFAM" id="SSF51556">
    <property type="entry name" value="Metallo-dependent hydrolases"/>
    <property type="match status" value="1"/>
</dbReference>
<proteinExistence type="predicted"/>
<dbReference type="InterPro" id="IPR006680">
    <property type="entry name" value="Amidohydro-rel"/>
</dbReference>
<evidence type="ECO:0000259" key="2">
    <source>
        <dbReference type="Pfam" id="PF04909"/>
    </source>
</evidence>
<dbReference type="Pfam" id="PF04909">
    <property type="entry name" value="Amidohydro_2"/>
    <property type="match status" value="1"/>
</dbReference>
<dbReference type="PANTHER" id="PTHR21240:SF28">
    <property type="entry name" value="ISO-OROTATE DECARBOXYLASE (EUROFUNG)"/>
    <property type="match status" value="1"/>
</dbReference>
<sequence length="318" mass="33741">MSDSGPTTPAAATDVHQHLWPPALVERLRGRRHPPRLDGWTLHLAGEPPYEVRPEDHDPRLRAGLDPDVRRIALSLSSPLGIELLPPDEAEPLLAAWHTGLLALPDPFVGWASLQLTAPEPESLAKLLASAAPGAESGAAPARRLIGLQVPAVAMATPHALERLAPVLAVAEAAGRPVLVHPGPEPPCAEPLPAWWPAVVGYPGQLQAAWWAWHTAGRALLPRLRICFAAAAGLAPVHHERAAMRGGGPLRLDPGVFVDTSSYGRQALDAVVRVLGIDALVLGSDRPYATPTDPRLGTAARFAVRVANPLHLLEGIRP</sequence>
<evidence type="ECO:0000256" key="1">
    <source>
        <dbReference type="ARBA" id="ARBA00023239"/>
    </source>
</evidence>
<organism evidence="3 4">
    <name type="scientific">Actinacidiphila yanglinensis</name>
    <dbReference type="NCBI Taxonomy" id="310779"/>
    <lineage>
        <taxon>Bacteria</taxon>
        <taxon>Bacillati</taxon>
        <taxon>Actinomycetota</taxon>
        <taxon>Actinomycetes</taxon>
        <taxon>Kitasatosporales</taxon>
        <taxon>Streptomycetaceae</taxon>
        <taxon>Actinacidiphila</taxon>
    </lineage>
</organism>
<dbReference type="GO" id="GO:0005737">
    <property type="term" value="C:cytoplasm"/>
    <property type="evidence" value="ECO:0007669"/>
    <property type="project" value="TreeGrafter"/>
</dbReference>
<dbReference type="AlphaFoldDB" id="A0A1H6D8V3"/>
<dbReference type="Gene3D" id="3.20.20.140">
    <property type="entry name" value="Metal-dependent hydrolases"/>
    <property type="match status" value="1"/>
</dbReference>
<evidence type="ECO:0000313" key="3">
    <source>
        <dbReference type="EMBL" id="SEG81751.1"/>
    </source>
</evidence>
<dbReference type="EMBL" id="FNVU01000013">
    <property type="protein sequence ID" value="SEG81751.1"/>
    <property type="molecule type" value="Genomic_DNA"/>
</dbReference>
<dbReference type="PANTHER" id="PTHR21240">
    <property type="entry name" value="2-AMINO-3-CARBOXYLMUCONATE-6-SEMIALDEHYDE DECARBOXYLASE"/>
    <property type="match status" value="1"/>
</dbReference>
<dbReference type="GO" id="GO:0016831">
    <property type="term" value="F:carboxy-lyase activity"/>
    <property type="evidence" value="ECO:0007669"/>
    <property type="project" value="InterPro"/>
</dbReference>
<keyword evidence="1" id="KW-0456">Lyase</keyword>
<dbReference type="OrthoDB" id="4456265at2"/>